<dbReference type="Gene3D" id="3.40.50.720">
    <property type="entry name" value="NAD(P)-binding Rossmann-like Domain"/>
    <property type="match status" value="1"/>
</dbReference>
<evidence type="ECO:0000256" key="1">
    <source>
        <dbReference type="SAM" id="Phobius"/>
    </source>
</evidence>
<dbReference type="InterPro" id="IPR021295">
    <property type="entry name" value="DUF2867"/>
</dbReference>
<dbReference type="SUPFAM" id="SSF55961">
    <property type="entry name" value="Bet v1-like"/>
    <property type="match status" value="1"/>
</dbReference>
<feature type="domain" description="NAD(P)-binding" evidence="2">
    <location>
        <begin position="29"/>
        <end position="133"/>
    </location>
</feature>
<proteinExistence type="predicted"/>
<dbReference type="Proteomes" id="UP001610810">
    <property type="component" value="Unassembled WGS sequence"/>
</dbReference>
<feature type="transmembrane region" description="Helical" evidence="1">
    <location>
        <begin position="483"/>
        <end position="504"/>
    </location>
</feature>
<evidence type="ECO:0000259" key="2">
    <source>
        <dbReference type="Pfam" id="PF13460"/>
    </source>
</evidence>
<keyword evidence="1" id="KW-0472">Membrane</keyword>
<keyword evidence="4" id="KW-1185">Reference proteome</keyword>
<dbReference type="SUPFAM" id="SSF51735">
    <property type="entry name" value="NAD(P)-binding Rossmann-fold domains"/>
    <property type="match status" value="1"/>
</dbReference>
<reference evidence="3 4" key="1">
    <citation type="submission" date="2024-10" db="EMBL/GenBank/DDBJ databases">
        <authorList>
            <person name="Wannawong T."/>
            <person name="Kuncharoen N."/>
            <person name="Mhuantong W."/>
        </authorList>
    </citation>
    <scope>NUCLEOTIDE SEQUENCE [LARGE SCALE GENOMIC DNA]</scope>
    <source>
        <strain evidence="3 4">CALK1-4</strain>
    </source>
</reference>
<dbReference type="PANTHER" id="PTHR12126">
    <property type="entry name" value="NADH-UBIQUINONE OXIDOREDUCTASE 39 KDA SUBUNIT-RELATED"/>
    <property type="match status" value="1"/>
</dbReference>
<dbReference type="InterPro" id="IPR036291">
    <property type="entry name" value="NAD(P)-bd_dom_sf"/>
</dbReference>
<gene>
    <name evidence="3" type="ORF">ACH3YB_14920</name>
</gene>
<protein>
    <submittedName>
        <fullName evidence="3">SDR family oxidoreductase</fullName>
    </submittedName>
</protein>
<dbReference type="PANTHER" id="PTHR12126:SF11">
    <property type="entry name" value="NADH DEHYDROGENASE [UBIQUINONE] 1 ALPHA SUBCOMPLEX SUBUNIT 9, MITOCHONDRIAL"/>
    <property type="match status" value="1"/>
</dbReference>
<dbReference type="InterPro" id="IPR016040">
    <property type="entry name" value="NAD(P)-bd_dom"/>
</dbReference>
<name>A0ABW7RY86_STRTE</name>
<dbReference type="RefSeq" id="WP_398351719.1">
    <property type="nucleotide sequence ID" value="NZ_JBIQWK010000003.1"/>
</dbReference>
<accession>A0ABW7RY86</accession>
<dbReference type="EMBL" id="JBIQWK010000003">
    <property type="protein sequence ID" value="MFI0572930.1"/>
    <property type="molecule type" value="Genomic_DNA"/>
</dbReference>
<dbReference type="CDD" id="cd05245">
    <property type="entry name" value="SDR_a2"/>
    <property type="match status" value="1"/>
</dbReference>
<dbReference type="InterPro" id="IPR051207">
    <property type="entry name" value="ComplexI_NDUFA9_subunit"/>
</dbReference>
<comment type="caution">
    <text evidence="3">The sequence shown here is derived from an EMBL/GenBank/DDBJ whole genome shotgun (WGS) entry which is preliminary data.</text>
</comment>
<organism evidence="3 4">
    <name type="scientific">Streptomyces tendae</name>
    <dbReference type="NCBI Taxonomy" id="1932"/>
    <lineage>
        <taxon>Bacteria</taxon>
        <taxon>Bacillati</taxon>
        <taxon>Actinomycetota</taxon>
        <taxon>Actinomycetes</taxon>
        <taxon>Kitasatosporales</taxon>
        <taxon>Streptomycetaceae</taxon>
        <taxon>Streptomyces</taxon>
    </lineage>
</organism>
<keyword evidence="1" id="KW-1133">Transmembrane helix</keyword>
<dbReference type="Pfam" id="PF11066">
    <property type="entry name" value="DUF2867"/>
    <property type="match status" value="1"/>
</dbReference>
<keyword evidence="1" id="KW-0812">Transmembrane</keyword>
<evidence type="ECO:0000313" key="3">
    <source>
        <dbReference type="EMBL" id="MFI0572930.1"/>
    </source>
</evidence>
<evidence type="ECO:0000313" key="4">
    <source>
        <dbReference type="Proteomes" id="UP001610810"/>
    </source>
</evidence>
<sequence length="534" mass="59581">MVWWTDRKERAVAANGRQDQERLLCLVTGASGYVGGRLVPELLGAGHRVRCLARTPAKLRDQPWASDVESVRGDVTDPRSVAEAMRGVDVAYYLVHALGAGAGFEDTDRRAARVFAQQAYEAGVRRIVYLGGLTPRGVPERTLSPHLRSRAEVGRIFLDAPVPATVLRAAVVIGSGSASFEMLRYLTERLPVMVTPSWVHTRTQPIAIRDVLHYLVGSATMPDNVDRAFDVGGPDVLTYREMMRRYATVSGLRRRIIVPVPVLTPGLSSHWVGLVTPVPAALARPLTESLRHEVVCQEHDIARYVPDAPGRPLPFDEALALALRRVREAQVATRWSSASVPGAPSDPLPTDPDWAGGSLYQDERELRVDASPEALWKVVEGIGGDNGWYSFPLAWAVRGWLDRFVGGVGLRRGRRDAQHLRVGDSLDFWRVEEIEPGRLLRLRAEMRLPGLAWLEMHVETDAEGRTRYRQRALFHPRGLLGHAYWWSVFPFLGVVFGGMARNIGQAAVKGMTTRRSDDRSWRIRRRRAPRSVEH</sequence>
<dbReference type="Pfam" id="PF13460">
    <property type="entry name" value="NAD_binding_10"/>
    <property type="match status" value="1"/>
</dbReference>